<dbReference type="InterPro" id="IPR036291">
    <property type="entry name" value="NAD(P)-bd_dom_sf"/>
</dbReference>
<dbReference type="SUPFAM" id="SSF51735">
    <property type="entry name" value="NAD(P)-binding Rossmann-fold domains"/>
    <property type="match status" value="1"/>
</dbReference>
<dbReference type="CDD" id="cd05289">
    <property type="entry name" value="MDR_like_2"/>
    <property type="match status" value="1"/>
</dbReference>
<dbReference type="PANTHER" id="PTHR44154:SF1">
    <property type="entry name" value="QUINONE OXIDOREDUCTASE"/>
    <property type="match status" value="1"/>
</dbReference>
<protein>
    <submittedName>
        <fullName evidence="3">Quinone oxidoreductase 1</fullName>
        <ecNumber evidence="3">1.6.5.5</ecNumber>
    </submittedName>
</protein>
<dbReference type="EMBL" id="CP036455">
    <property type="protein sequence ID" value="QBI54392.1"/>
    <property type="molecule type" value="Genomic_DNA"/>
</dbReference>
<dbReference type="Pfam" id="PF13602">
    <property type="entry name" value="ADH_zinc_N_2"/>
    <property type="match status" value="1"/>
</dbReference>
<dbReference type="Gene3D" id="3.90.180.10">
    <property type="entry name" value="Medium-chain alcohol dehydrogenases, catalytic domain"/>
    <property type="match status" value="1"/>
</dbReference>
<dbReference type="OrthoDB" id="2665481at2"/>
<evidence type="ECO:0000313" key="4">
    <source>
        <dbReference type="Proteomes" id="UP000292235"/>
    </source>
</evidence>
<evidence type="ECO:0000259" key="2">
    <source>
        <dbReference type="SMART" id="SM00829"/>
    </source>
</evidence>
<dbReference type="InterPro" id="IPR051603">
    <property type="entry name" value="Zinc-ADH_QOR/CCCR"/>
</dbReference>
<reference evidence="3 4" key="1">
    <citation type="submission" date="2019-02" db="EMBL/GenBank/DDBJ databases">
        <authorList>
            <person name="Khodamoradi S."/>
            <person name="Hahnke R.L."/>
            <person name="Kaempfer P."/>
            <person name="Schumann P."/>
            <person name="Rohde M."/>
            <person name="Steinert M."/>
            <person name="Luzhetskyy A."/>
            <person name="Wink J."/>
            <person name="Ruckert C."/>
        </authorList>
    </citation>
    <scope>NUCLEOTIDE SEQUENCE [LARGE SCALE GENOMIC DNA]</scope>
    <source>
        <strain evidence="3 4">M2</strain>
    </source>
</reference>
<sequence length="309" mass="31546">MAHAIRYARYGGPEVLTLEEVDLPRLEPGQVRVRVRAAGVNPIDWKVRSGAFSSAALQQPAGTGMDLAGTIEAVGPGVERWSPGQAVFGKAATGAAATEALAEADRLVAKPDWLSFESAAALPIPAETAVRTLGLLGVGSGHRLLIHAVAGGVGLVAAQLALVRGAAVIGTASPARHGFLRELGVDPVSYGEGLEERLREAAPAGVDAVLDASGRGVLAVSVELAGSPEKVITIADGSAGEHGVRFSGGGADGVPLEEVFAEVLPLLEQGRIRLPVEAVYPLEKTAEAHSLSQEGHLSGKIVISVDGGE</sequence>
<dbReference type="InterPro" id="IPR011032">
    <property type="entry name" value="GroES-like_sf"/>
</dbReference>
<dbReference type="SMART" id="SM00829">
    <property type="entry name" value="PKS_ER"/>
    <property type="match status" value="1"/>
</dbReference>
<dbReference type="Gene3D" id="3.40.50.720">
    <property type="entry name" value="NAD(P)-binding Rossmann-like Domain"/>
    <property type="match status" value="1"/>
</dbReference>
<dbReference type="InterPro" id="IPR013154">
    <property type="entry name" value="ADH-like_N"/>
</dbReference>
<evidence type="ECO:0000256" key="1">
    <source>
        <dbReference type="ARBA" id="ARBA00022857"/>
    </source>
</evidence>
<feature type="domain" description="Enoyl reductase (ER)" evidence="2">
    <location>
        <begin position="11"/>
        <end position="303"/>
    </location>
</feature>
<dbReference type="Proteomes" id="UP000292235">
    <property type="component" value="Chromosome"/>
</dbReference>
<name>A0A4V0ZJR4_9ACTN</name>
<proteinExistence type="predicted"/>
<keyword evidence="1" id="KW-0521">NADP</keyword>
<dbReference type="AlphaFoldDB" id="A0A4V0ZJR4"/>
<keyword evidence="3" id="KW-0560">Oxidoreductase</keyword>
<dbReference type="SUPFAM" id="SSF50129">
    <property type="entry name" value="GroES-like"/>
    <property type="match status" value="1"/>
</dbReference>
<accession>A0A4V0ZJR4</accession>
<dbReference type="InterPro" id="IPR020843">
    <property type="entry name" value="ER"/>
</dbReference>
<organism evidence="3 4">
    <name type="scientific">Streptomonospora litoralis</name>
    <dbReference type="NCBI Taxonomy" id="2498135"/>
    <lineage>
        <taxon>Bacteria</taxon>
        <taxon>Bacillati</taxon>
        <taxon>Actinomycetota</taxon>
        <taxon>Actinomycetes</taxon>
        <taxon>Streptosporangiales</taxon>
        <taxon>Nocardiopsidaceae</taxon>
        <taxon>Streptomonospora</taxon>
    </lineage>
</organism>
<dbReference type="GO" id="GO:0003960">
    <property type="term" value="F:quinone reductase (NADPH) activity"/>
    <property type="evidence" value="ECO:0007669"/>
    <property type="project" value="UniProtKB-EC"/>
</dbReference>
<evidence type="ECO:0000313" key="3">
    <source>
        <dbReference type="EMBL" id="QBI54392.1"/>
    </source>
</evidence>
<keyword evidence="4" id="KW-1185">Reference proteome</keyword>
<dbReference type="Pfam" id="PF08240">
    <property type="entry name" value="ADH_N"/>
    <property type="match status" value="1"/>
</dbReference>
<dbReference type="RefSeq" id="WP_131098580.1">
    <property type="nucleotide sequence ID" value="NZ_CP036455.1"/>
</dbReference>
<gene>
    <name evidence="3" type="primary">qorA3</name>
    <name evidence="3" type="ORF">EKD16_13050</name>
</gene>
<dbReference type="EC" id="1.6.5.5" evidence="3"/>
<dbReference type="PANTHER" id="PTHR44154">
    <property type="entry name" value="QUINONE OXIDOREDUCTASE"/>
    <property type="match status" value="1"/>
</dbReference>
<dbReference type="KEGG" id="strr:EKD16_13050"/>